<feature type="transmembrane region" description="Helical" evidence="1">
    <location>
        <begin position="309"/>
        <end position="328"/>
    </location>
</feature>
<dbReference type="EMBL" id="LWCA01000031">
    <property type="protein sequence ID" value="OAF71688.1"/>
    <property type="molecule type" value="Genomic_DNA"/>
</dbReference>
<sequence length="395" mass="44730">MKLKGEFEDFNMDNTVVMLAGLVFYMIADGWSYSLSIIFQLFQKKFDVNNSKVYLFITIVYAVPCISSVFVCILIKKTSFQFCAFLGSAIFSISLLLYHTMYSWTQLIISINIIGSIGLSLYYLVAYLNVVHSFDKNRGLALGITTLGSPIGGTIFPYILNATFNYHANHYMYIIGGVILTISLITSMAFTSKNKLIKSQVHSVLESENNEPIEHKEETKLVHIISFFHLSIFKNFKLDIYLISLFLAYLFISNGFVYVYQHLEISIVPKPEEYITKLITIVISLMSVSRGCGQVLFGILSDRCRISTFYLLGLCFVGLSICFILMGLTSSVYLLSFLYIVYALLFSSVYIIPIFNIGKLVNQEHVNHVFSYQLAFNGIGMLIGAEISSNFFKFI</sequence>
<protein>
    <recommendedName>
        <fullName evidence="4">Major facilitator superfamily (MFS) profile domain-containing protein</fullName>
    </recommendedName>
</protein>
<dbReference type="PANTHER" id="PTHR11360">
    <property type="entry name" value="MONOCARBOXYLATE TRANSPORTER"/>
    <property type="match status" value="1"/>
</dbReference>
<evidence type="ECO:0000256" key="1">
    <source>
        <dbReference type="SAM" id="Phobius"/>
    </source>
</evidence>
<comment type="caution">
    <text evidence="2">The sequence shown here is derived from an EMBL/GenBank/DDBJ whole genome shotgun (WGS) entry which is preliminary data.</text>
</comment>
<accession>A0A177BBI3</accession>
<name>A0A177BBI3_9BILA</name>
<feature type="transmembrane region" description="Helical" evidence="1">
    <location>
        <begin position="278"/>
        <end position="297"/>
    </location>
</feature>
<dbReference type="PANTHER" id="PTHR11360:SF260">
    <property type="entry name" value="MFS DOMAIN-CONTAINING PROTEIN"/>
    <property type="match status" value="1"/>
</dbReference>
<proteinExistence type="predicted"/>
<gene>
    <name evidence="2" type="ORF">A3Q56_00524</name>
</gene>
<dbReference type="InterPro" id="IPR011701">
    <property type="entry name" value="MFS"/>
</dbReference>
<organism evidence="2 3">
    <name type="scientific">Intoshia linei</name>
    <dbReference type="NCBI Taxonomy" id="1819745"/>
    <lineage>
        <taxon>Eukaryota</taxon>
        <taxon>Metazoa</taxon>
        <taxon>Spiralia</taxon>
        <taxon>Lophotrochozoa</taxon>
        <taxon>Mesozoa</taxon>
        <taxon>Orthonectida</taxon>
        <taxon>Rhopaluridae</taxon>
        <taxon>Intoshia</taxon>
    </lineage>
</organism>
<dbReference type="Proteomes" id="UP000078046">
    <property type="component" value="Unassembled WGS sequence"/>
</dbReference>
<feature type="transmembrane region" description="Helical" evidence="1">
    <location>
        <begin position="107"/>
        <end position="128"/>
    </location>
</feature>
<dbReference type="Pfam" id="PF07690">
    <property type="entry name" value="MFS_1"/>
    <property type="match status" value="1"/>
</dbReference>
<keyword evidence="3" id="KW-1185">Reference proteome</keyword>
<feature type="transmembrane region" description="Helical" evidence="1">
    <location>
        <begin position="53"/>
        <end position="75"/>
    </location>
</feature>
<feature type="transmembrane region" description="Helical" evidence="1">
    <location>
        <begin position="12"/>
        <end position="33"/>
    </location>
</feature>
<feature type="transmembrane region" description="Helical" evidence="1">
    <location>
        <begin position="82"/>
        <end position="101"/>
    </location>
</feature>
<evidence type="ECO:0008006" key="4">
    <source>
        <dbReference type="Google" id="ProtNLM"/>
    </source>
</evidence>
<dbReference type="AlphaFoldDB" id="A0A177BBI3"/>
<reference evidence="2 3" key="1">
    <citation type="submission" date="2016-04" db="EMBL/GenBank/DDBJ databases">
        <title>The genome of Intoshia linei affirms orthonectids as highly simplified spiralians.</title>
        <authorList>
            <person name="Mikhailov K.V."/>
            <person name="Slusarev G.S."/>
            <person name="Nikitin M.A."/>
            <person name="Logacheva M.D."/>
            <person name="Penin A."/>
            <person name="Aleoshin V."/>
            <person name="Panchin Y.V."/>
        </authorList>
    </citation>
    <scope>NUCLEOTIDE SEQUENCE [LARGE SCALE GENOMIC DNA]</scope>
    <source>
        <strain evidence="2">Intl2013</strain>
        <tissue evidence="2">Whole animal</tissue>
    </source>
</reference>
<keyword evidence="1" id="KW-1133">Transmembrane helix</keyword>
<keyword evidence="1" id="KW-0812">Transmembrane</keyword>
<evidence type="ECO:0000313" key="3">
    <source>
        <dbReference type="Proteomes" id="UP000078046"/>
    </source>
</evidence>
<dbReference type="SUPFAM" id="SSF103473">
    <property type="entry name" value="MFS general substrate transporter"/>
    <property type="match status" value="1"/>
</dbReference>
<feature type="transmembrane region" description="Helical" evidence="1">
    <location>
        <begin position="140"/>
        <end position="159"/>
    </location>
</feature>
<feature type="transmembrane region" description="Helical" evidence="1">
    <location>
        <begin position="334"/>
        <end position="357"/>
    </location>
</feature>
<evidence type="ECO:0000313" key="2">
    <source>
        <dbReference type="EMBL" id="OAF71688.1"/>
    </source>
</evidence>
<dbReference type="InterPro" id="IPR050327">
    <property type="entry name" value="Proton-linked_MCT"/>
</dbReference>
<dbReference type="Gene3D" id="1.20.1250.20">
    <property type="entry name" value="MFS general substrate transporter like domains"/>
    <property type="match status" value="2"/>
</dbReference>
<feature type="transmembrane region" description="Helical" evidence="1">
    <location>
        <begin position="369"/>
        <end position="392"/>
    </location>
</feature>
<dbReference type="InterPro" id="IPR036259">
    <property type="entry name" value="MFS_trans_sf"/>
</dbReference>
<dbReference type="OrthoDB" id="6499973at2759"/>
<dbReference type="GO" id="GO:0008028">
    <property type="term" value="F:monocarboxylic acid transmembrane transporter activity"/>
    <property type="evidence" value="ECO:0007669"/>
    <property type="project" value="TreeGrafter"/>
</dbReference>
<feature type="transmembrane region" description="Helical" evidence="1">
    <location>
        <begin position="240"/>
        <end position="258"/>
    </location>
</feature>
<keyword evidence="1" id="KW-0472">Membrane</keyword>
<feature type="transmembrane region" description="Helical" evidence="1">
    <location>
        <begin position="171"/>
        <end position="190"/>
    </location>
</feature>